<feature type="compositionally biased region" description="Polar residues" evidence="1">
    <location>
        <begin position="10"/>
        <end position="37"/>
    </location>
</feature>
<evidence type="ECO:0000256" key="1">
    <source>
        <dbReference type="SAM" id="MobiDB-lite"/>
    </source>
</evidence>
<evidence type="ECO:0000313" key="2">
    <source>
        <dbReference type="EMBL" id="PNX85065.1"/>
    </source>
</evidence>
<dbReference type="EMBL" id="ASHM01047897">
    <property type="protein sequence ID" value="PNX85065.1"/>
    <property type="molecule type" value="Genomic_DNA"/>
</dbReference>
<protein>
    <submittedName>
        <fullName evidence="2">Uncharacterized protein</fullName>
    </submittedName>
</protein>
<proteinExistence type="predicted"/>
<dbReference type="AlphaFoldDB" id="A0A2K3M2P0"/>
<sequence>EREGAGIGSARQNSHKSPGSGAYSQKTGKWNMNETGR</sequence>
<reference evidence="2 3" key="1">
    <citation type="journal article" date="2014" name="Am. J. Bot.">
        <title>Genome assembly and annotation for red clover (Trifolium pratense; Fabaceae).</title>
        <authorList>
            <person name="Istvanek J."/>
            <person name="Jaros M."/>
            <person name="Krenek A."/>
            <person name="Repkova J."/>
        </authorList>
    </citation>
    <scope>NUCLEOTIDE SEQUENCE [LARGE SCALE GENOMIC DNA]</scope>
    <source>
        <strain evidence="3">cv. Tatra</strain>
        <tissue evidence="2">Young leaves</tissue>
    </source>
</reference>
<feature type="non-terminal residue" evidence="2">
    <location>
        <position position="1"/>
    </location>
</feature>
<gene>
    <name evidence="2" type="ORF">L195_g041130</name>
</gene>
<dbReference type="Proteomes" id="UP000236291">
    <property type="component" value="Unassembled WGS sequence"/>
</dbReference>
<comment type="caution">
    <text evidence="2">The sequence shown here is derived from an EMBL/GenBank/DDBJ whole genome shotgun (WGS) entry which is preliminary data.</text>
</comment>
<reference evidence="2 3" key="2">
    <citation type="journal article" date="2017" name="Front. Plant Sci.">
        <title>Gene Classification and Mining of Molecular Markers Useful in Red Clover (Trifolium pratense) Breeding.</title>
        <authorList>
            <person name="Istvanek J."/>
            <person name="Dluhosova J."/>
            <person name="Dluhos P."/>
            <person name="Patkova L."/>
            <person name="Nedelnik J."/>
            <person name="Repkova J."/>
        </authorList>
    </citation>
    <scope>NUCLEOTIDE SEQUENCE [LARGE SCALE GENOMIC DNA]</scope>
    <source>
        <strain evidence="3">cv. Tatra</strain>
        <tissue evidence="2">Young leaves</tissue>
    </source>
</reference>
<accession>A0A2K3M2P0</accession>
<organism evidence="2 3">
    <name type="scientific">Trifolium pratense</name>
    <name type="common">Red clover</name>
    <dbReference type="NCBI Taxonomy" id="57577"/>
    <lineage>
        <taxon>Eukaryota</taxon>
        <taxon>Viridiplantae</taxon>
        <taxon>Streptophyta</taxon>
        <taxon>Embryophyta</taxon>
        <taxon>Tracheophyta</taxon>
        <taxon>Spermatophyta</taxon>
        <taxon>Magnoliopsida</taxon>
        <taxon>eudicotyledons</taxon>
        <taxon>Gunneridae</taxon>
        <taxon>Pentapetalae</taxon>
        <taxon>rosids</taxon>
        <taxon>fabids</taxon>
        <taxon>Fabales</taxon>
        <taxon>Fabaceae</taxon>
        <taxon>Papilionoideae</taxon>
        <taxon>50 kb inversion clade</taxon>
        <taxon>NPAAA clade</taxon>
        <taxon>Hologalegina</taxon>
        <taxon>IRL clade</taxon>
        <taxon>Trifolieae</taxon>
        <taxon>Trifolium</taxon>
    </lineage>
</organism>
<evidence type="ECO:0000313" key="3">
    <source>
        <dbReference type="Proteomes" id="UP000236291"/>
    </source>
</evidence>
<name>A0A2K3M2P0_TRIPR</name>
<feature type="region of interest" description="Disordered" evidence="1">
    <location>
        <begin position="1"/>
        <end position="37"/>
    </location>
</feature>